<sequence>MSVVVLATVAIGYSVEIYFDFLGYTEIARGVAGLFGIDIPPNFNKPYLATNTRDFWKRWHMSLTNWFRQYLYIPLGGYGTIFFPLLILFIFTISAIWHGLRLNYLIWGLMHAGSYLLFHYYHRFQQSNHTSGSASNIVSINVRRILFFLWLSATWLVFRTEDLQILFNNVTLDGELLPNNDYYSLFWVLVVSLILLVIDHSGTPERIIITRAQTNKLIAQELVFVDLLILSLFILATGGHGDFLYFKF</sequence>
<organism evidence="6 7">
    <name type="scientific">Ravibacter arvi</name>
    <dbReference type="NCBI Taxonomy" id="2051041"/>
    <lineage>
        <taxon>Bacteria</taxon>
        <taxon>Pseudomonadati</taxon>
        <taxon>Bacteroidota</taxon>
        <taxon>Cytophagia</taxon>
        <taxon>Cytophagales</taxon>
        <taxon>Spirosomataceae</taxon>
        <taxon>Ravibacter</taxon>
    </lineage>
</organism>
<evidence type="ECO:0000256" key="1">
    <source>
        <dbReference type="ARBA" id="ARBA00004141"/>
    </source>
</evidence>
<dbReference type="EMBL" id="BAABEY010000029">
    <property type="protein sequence ID" value="GAA4443410.1"/>
    <property type="molecule type" value="Genomic_DNA"/>
</dbReference>
<accession>A0ABP8M5K5</accession>
<gene>
    <name evidence="6" type="ORF">GCM10023091_31910</name>
</gene>
<feature type="transmembrane region" description="Helical" evidence="5">
    <location>
        <begin position="104"/>
        <end position="121"/>
    </location>
</feature>
<dbReference type="PANTHER" id="PTHR13285">
    <property type="entry name" value="ACYLTRANSFERASE"/>
    <property type="match status" value="1"/>
</dbReference>
<dbReference type="Proteomes" id="UP001501508">
    <property type="component" value="Unassembled WGS sequence"/>
</dbReference>
<evidence type="ECO:0000256" key="4">
    <source>
        <dbReference type="ARBA" id="ARBA00023136"/>
    </source>
</evidence>
<comment type="caution">
    <text evidence="6">The sequence shown here is derived from an EMBL/GenBank/DDBJ whole genome shotgun (WGS) entry which is preliminary data.</text>
</comment>
<dbReference type="PANTHER" id="PTHR13285:SF23">
    <property type="entry name" value="TEICHOIC ACID D-ALANYLTRANSFERASE"/>
    <property type="match status" value="1"/>
</dbReference>
<keyword evidence="3 5" id="KW-1133">Transmembrane helix</keyword>
<dbReference type="InterPro" id="IPR051085">
    <property type="entry name" value="MB_O-acyltransferase"/>
</dbReference>
<keyword evidence="4 5" id="KW-0472">Membrane</keyword>
<evidence type="ECO:0000256" key="5">
    <source>
        <dbReference type="SAM" id="Phobius"/>
    </source>
</evidence>
<evidence type="ECO:0000256" key="2">
    <source>
        <dbReference type="ARBA" id="ARBA00022692"/>
    </source>
</evidence>
<dbReference type="Pfam" id="PF03062">
    <property type="entry name" value="MBOAT"/>
    <property type="match status" value="1"/>
</dbReference>
<evidence type="ECO:0000313" key="6">
    <source>
        <dbReference type="EMBL" id="GAA4443410.1"/>
    </source>
</evidence>
<keyword evidence="7" id="KW-1185">Reference proteome</keyword>
<comment type="subcellular location">
    <subcellularLocation>
        <location evidence="1">Membrane</location>
        <topology evidence="1">Multi-pass membrane protein</topology>
    </subcellularLocation>
</comment>
<evidence type="ECO:0008006" key="8">
    <source>
        <dbReference type="Google" id="ProtNLM"/>
    </source>
</evidence>
<evidence type="ECO:0000256" key="3">
    <source>
        <dbReference type="ARBA" id="ARBA00022989"/>
    </source>
</evidence>
<protein>
    <recommendedName>
        <fullName evidence="8">MBOAT family protein</fullName>
    </recommendedName>
</protein>
<proteinExistence type="predicted"/>
<name>A0ABP8M5K5_9BACT</name>
<keyword evidence="2 5" id="KW-0812">Transmembrane</keyword>
<feature type="transmembrane region" description="Helical" evidence="5">
    <location>
        <begin position="70"/>
        <end position="98"/>
    </location>
</feature>
<feature type="transmembrane region" description="Helical" evidence="5">
    <location>
        <begin position="182"/>
        <end position="201"/>
    </location>
</feature>
<evidence type="ECO:0000313" key="7">
    <source>
        <dbReference type="Proteomes" id="UP001501508"/>
    </source>
</evidence>
<feature type="transmembrane region" description="Helical" evidence="5">
    <location>
        <begin position="142"/>
        <end position="158"/>
    </location>
</feature>
<feature type="transmembrane region" description="Helical" evidence="5">
    <location>
        <begin position="222"/>
        <end position="246"/>
    </location>
</feature>
<reference evidence="7" key="1">
    <citation type="journal article" date="2019" name="Int. J. Syst. Evol. Microbiol.">
        <title>The Global Catalogue of Microorganisms (GCM) 10K type strain sequencing project: providing services to taxonomists for standard genome sequencing and annotation.</title>
        <authorList>
            <consortium name="The Broad Institute Genomics Platform"/>
            <consortium name="The Broad Institute Genome Sequencing Center for Infectious Disease"/>
            <person name="Wu L."/>
            <person name="Ma J."/>
        </authorList>
    </citation>
    <scope>NUCLEOTIDE SEQUENCE [LARGE SCALE GENOMIC DNA]</scope>
    <source>
        <strain evidence="7">JCM 31920</strain>
    </source>
</reference>
<dbReference type="InterPro" id="IPR004299">
    <property type="entry name" value="MBOAT_fam"/>
</dbReference>